<dbReference type="FunFam" id="1.10.287.950:FF:000001">
    <property type="entry name" value="Methyl-accepting chemotaxis sensory transducer"/>
    <property type="match status" value="1"/>
</dbReference>
<dbReference type="STRING" id="1236973.JCM9157_4356"/>
<evidence type="ECO:0000256" key="5">
    <source>
        <dbReference type="ARBA" id="ARBA00029447"/>
    </source>
</evidence>
<keyword evidence="11" id="KW-1185">Reference proteome</keyword>
<feature type="domain" description="Methyl-accepting transducer" evidence="8">
    <location>
        <begin position="270"/>
        <end position="506"/>
    </location>
</feature>
<dbReference type="InterPro" id="IPR004090">
    <property type="entry name" value="Chemotax_Me-accpt_rcpt"/>
</dbReference>
<dbReference type="Pfam" id="PF00672">
    <property type="entry name" value="HAMP"/>
    <property type="match status" value="1"/>
</dbReference>
<evidence type="ECO:0000256" key="7">
    <source>
        <dbReference type="SAM" id="Phobius"/>
    </source>
</evidence>
<evidence type="ECO:0000256" key="2">
    <source>
        <dbReference type="ARBA" id="ARBA00022475"/>
    </source>
</evidence>
<dbReference type="Gene3D" id="1.10.287.950">
    <property type="entry name" value="Methyl-accepting chemotaxis protein"/>
    <property type="match status" value="1"/>
</dbReference>
<evidence type="ECO:0000256" key="4">
    <source>
        <dbReference type="ARBA" id="ARBA00023224"/>
    </source>
</evidence>
<accession>W4QZL1</accession>
<evidence type="ECO:0000256" key="1">
    <source>
        <dbReference type="ARBA" id="ARBA00004236"/>
    </source>
</evidence>
<dbReference type="AlphaFoldDB" id="W4QZL1"/>
<sequence length="528" mass="57144">MQWLKNRKVGQKIAILILSVVMFIGAVSFTGYYFIGQADKLSDEMYYDQLTSVKNLNTTRVNTRAIEANMKELILTTDRAKEQELIKEIHEREENIKLAQEAFAQITLDPYESEKFAEIQEDLKYMATGTQNFIALIQSGQKDEAYSFYLQNIAEYSDEANTLLTELSYYSANQADELNQQILQGKKQADMMMVIITLIAVGFSVTLGIIITKMVTNPMKAVMEKMSLAERGDMTISVDYNAKDELGVLTNTFNSMIAGMRGAIQQVAENANSLAASSEQISATTDEIARGSVQQADDASSSSEMVKEMVLAVKAVSLNAEETAQYSEATLEAANEGLLVIENTIEGMSEINEKIKNLANTSSEIGEIVQVIDGIAGQTNLLALNAAIEAARAGEAGKGFAVVADEVRKLAEQSGKATKEISALIHSIQKNTDESVVSVNSGSEKVTSAGETFKNIVNLVRDSTNKVSEIAAASEEQAAQAAEVQQAVENMAAVTEETAAGVEEAASTANELARMAEGLSALASRFKI</sequence>
<dbReference type="Pfam" id="PF12729">
    <property type="entry name" value="4HB_MCP_1"/>
    <property type="match status" value="1"/>
</dbReference>
<dbReference type="eggNOG" id="COG0840">
    <property type="taxonomic scope" value="Bacteria"/>
</dbReference>
<evidence type="ECO:0000259" key="8">
    <source>
        <dbReference type="PROSITE" id="PS50111"/>
    </source>
</evidence>
<evidence type="ECO:0000313" key="10">
    <source>
        <dbReference type="EMBL" id="GAE37108.1"/>
    </source>
</evidence>
<dbReference type="InterPro" id="IPR024478">
    <property type="entry name" value="HlyB_4HB_MCP"/>
</dbReference>
<comment type="subcellular location">
    <subcellularLocation>
        <location evidence="1">Cell membrane</location>
    </subcellularLocation>
</comment>
<name>W4QZL1_HALA3</name>
<comment type="similarity">
    <text evidence="5">Belongs to the methyl-accepting chemotaxis (MCP) protein family.</text>
</comment>
<dbReference type="Pfam" id="PF00015">
    <property type="entry name" value="MCPsignal"/>
    <property type="match status" value="1"/>
</dbReference>
<dbReference type="PRINTS" id="PR00260">
    <property type="entry name" value="CHEMTRNSDUCR"/>
</dbReference>
<dbReference type="GO" id="GO:0007165">
    <property type="term" value="P:signal transduction"/>
    <property type="evidence" value="ECO:0007669"/>
    <property type="project" value="UniProtKB-KW"/>
</dbReference>
<organism evidence="10 11">
    <name type="scientific">Halalkalibacter akibai (strain ATCC 43226 / DSM 21942 / CIP 109018 / JCM 9157 / 1139)</name>
    <name type="common">Bacillus akibai</name>
    <dbReference type="NCBI Taxonomy" id="1236973"/>
    <lineage>
        <taxon>Bacteria</taxon>
        <taxon>Bacillati</taxon>
        <taxon>Bacillota</taxon>
        <taxon>Bacilli</taxon>
        <taxon>Bacillales</taxon>
        <taxon>Bacillaceae</taxon>
        <taxon>Halalkalibacter</taxon>
    </lineage>
</organism>
<dbReference type="GO" id="GO:0006935">
    <property type="term" value="P:chemotaxis"/>
    <property type="evidence" value="ECO:0007669"/>
    <property type="project" value="InterPro"/>
</dbReference>
<reference evidence="10 11" key="1">
    <citation type="journal article" date="2014" name="Genome Announc.">
        <title>Draft Genome Sequences of Three Alkaliphilic Bacillus Strains, Bacillus wakoensis JCM 9140T, Bacillus akibai JCM 9157T, and Bacillus hemicellulosilyticus JCM 9152T.</title>
        <authorList>
            <person name="Yuki M."/>
            <person name="Oshima K."/>
            <person name="Suda W."/>
            <person name="Oshida Y."/>
            <person name="Kitamura K."/>
            <person name="Iida T."/>
            <person name="Hattori M."/>
            <person name="Ohkuma M."/>
        </authorList>
    </citation>
    <scope>NUCLEOTIDE SEQUENCE [LARGE SCALE GENOMIC DNA]</scope>
    <source>
        <strain evidence="10 11">JCM 9157</strain>
    </source>
</reference>
<dbReference type="SUPFAM" id="SSF58104">
    <property type="entry name" value="Methyl-accepting chemotaxis protein (MCP) signaling domain"/>
    <property type="match status" value="1"/>
</dbReference>
<proteinExistence type="inferred from homology"/>
<dbReference type="EMBL" id="BAUV01000054">
    <property type="protein sequence ID" value="GAE37108.1"/>
    <property type="molecule type" value="Genomic_DNA"/>
</dbReference>
<keyword evidence="3 7" id="KW-0472">Membrane</keyword>
<evidence type="ECO:0000256" key="6">
    <source>
        <dbReference type="PROSITE-ProRule" id="PRU00284"/>
    </source>
</evidence>
<gene>
    <name evidence="10" type="ORF">JCM9157_4356</name>
</gene>
<dbReference type="GO" id="GO:0005886">
    <property type="term" value="C:plasma membrane"/>
    <property type="evidence" value="ECO:0007669"/>
    <property type="project" value="UniProtKB-SubCell"/>
</dbReference>
<evidence type="ECO:0000256" key="3">
    <source>
        <dbReference type="ARBA" id="ARBA00023136"/>
    </source>
</evidence>
<evidence type="ECO:0000259" key="9">
    <source>
        <dbReference type="PROSITE" id="PS50885"/>
    </source>
</evidence>
<keyword evidence="7" id="KW-1133">Transmembrane helix</keyword>
<dbReference type="CDD" id="cd06225">
    <property type="entry name" value="HAMP"/>
    <property type="match status" value="1"/>
</dbReference>
<keyword evidence="4 6" id="KW-0807">Transducer</keyword>
<comment type="caution">
    <text evidence="10">The sequence shown here is derived from an EMBL/GenBank/DDBJ whole genome shotgun (WGS) entry which is preliminary data.</text>
</comment>
<dbReference type="PANTHER" id="PTHR32089">
    <property type="entry name" value="METHYL-ACCEPTING CHEMOTAXIS PROTEIN MCPB"/>
    <property type="match status" value="1"/>
</dbReference>
<feature type="domain" description="HAMP" evidence="9">
    <location>
        <begin position="213"/>
        <end position="265"/>
    </location>
</feature>
<keyword evidence="7" id="KW-0812">Transmembrane</keyword>
<feature type="transmembrane region" description="Helical" evidence="7">
    <location>
        <begin position="13"/>
        <end position="35"/>
    </location>
</feature>
<protein>
    <submittedName>
        <fullName evidence="10">Methyl-accepting chemotaxis protein</fullName>
    </submittedName>
</protein>
<dbReference type="GO" id="GO:0004888">
    <property type="term" value="F:transmembrane signaling receptor activity"/>
    <property type="evidence" value="ECO:0007669"/>
    <property type="project" value="InterPro"/>
</dbReference>
<dbReference type="OrthoDB" id="358716at2"/>
<dbReference type="InterPro" id="IPR004089">
    <property type="entry name" value="MCPsignal_dom"/>
</dbReference>
<evidence type="ECO:0000313" key="11">
    <source>
        <dbReference type="Proteomes" id="UP000018896"/>
    </source>
</evidence>
<feature type="transmembrane region" description="Helical" evidence="7">
    <location>
        <begin position="191"/>
        <end position="211"/>
    </location>
</feature>
<dbReference type="Proteomes" id="UP000018896">
    <property type="component" value="Unassembled WGS sequence"/>
</dbReference>
<dbReference type="InterPro" id="IPR003660">
    <property type="entry name" value="HAMP_dom"/>
</dbReference>
<dbReference type="SMART" id="SM00304">
    <property type="entry name" value="HAMP"/>
    <property type="match status" value="1"/>
</dbReference>
<dbReference type="PROSITE" id="PS50111">
    <property type="entry name" value="CHEMOTAXIS_TRANSDUC_2"/>
    <property type="match status" value="1"/>
</dbReference>
<keyword evidence="2" id="KW-1003">Cell membrane</keyword>
<dbReference type="RefSeq" id="WP_035667494.1">
    <property type="nucleotide sequence ID" value="NZ_BAUV01000054.1"/>
</dbReference>
<dbReference type="PROSITE" id="PS50885">
    <property type="entry name" value="HAMP"/>
    <property type="match status" value="1"/>
</dbReference>
<dbReference type="PANTHER" id="PTHR32089:SF112">
    <property type="entry name" value="LYSOZYME-LIKE PROTEIN-RELATED"/>
    <property type="match status" value="1"/>
</dbReference>
<dbReference type="SMART" id="SM00283">
    <property type="entry name" value="MA"/>
    <property type="match status" value="1"/>
</dbReference>